<protein>
    <submittedName>
        <fullName evidence="2">Uncharacterized protein</fullName>
    </submittedName>
</protein>
<dbReference type="EMBL" id="JAGPNK010000020">
    <property type="protein sequence ID" value="KAH7305011.1"/>
    <property type="molecule type" value="Genomic_DNA"/>
</dbReference>
<gene>
    <name evidence="2" type="ORF">B0I35DRAFT_484193</name>
</gene>
<comment type="caution">
    <text evidence="2">The sequence shown here is derived from an EMBL/GenBank/DDBJ whole genome shotgun (WGS) entry which is preliminary data.</text>
</comment>
<accession>A0A8K0WLT2</accession>
<evidence type="ECO:0000313" key="2">
    <source>
        <dbReference type="EMBL" id="KAH7305011.1"/>
    </source>
</evidence>
<dbReference type="AlphaFoldDB" id="A0A8K0WLT2"/>
<feature type="compositionally biased region" description="Acidic residues" evidence="1">
    <location>
        <begin position="36"/>
        <end position="48"/>
    </location>
</feature>
<name>A0A8K0WLT2_9HYPO</name>
<organism evidence="2 3">
    <name type="scientific">Stachybotrys elegans</name>
    <dbReference type="NCBI Taxonomy" id="80388"/>
    <lineage>
        <taxon>Eukaryota</taxon>
        <taxon>Fungi</taxon>
        <taxon>Dikarya</taxon>
        <taxon>Ascomycota</taxon>
        <taxon>Pezizomycotina</taxon>
        <taxon>Sordariomycetes</taxon>
        <taxon>Hypocreomycetidae</taxon>
        <taxon>Hypocreales</taxon>
        <taxon>Stachybotryaceae</taxon>
        <taxon>Stachybotrys</taxon>
    </lineage>
</organism>
<evidence type="ECO:0000313" key="3">
    <source>
        <dbReference type="Proteomes" id="UP000813444"/>
    </source>
</evidence>
<feature type="region of interest" description="Disordered" evidence="1">
    <location>
        <begin position="1"/>
        <end position="48"/>
    </location>
</feature>
<dbReference type="Proteomes" id="UP000813444">
    <property type="component" value="Unassembled WGS sequence"/>
</dbReference>
<feature type="compositionally biased region" description="Polar residues" evidence="1">
    <location>
        <begin position="1"/>
        <end position="10"/>
    </location>
</feature>
<proteinExistence type="predicted"/>
<evidence type="ECO:0000256" key="1">
    <source>
        <dbReference type="SAM" id="MobiDB-lite"/>
    </source>
</evidence>
<reference evidence="2" key="1">
    <citation type="journal article" date="2021" name="Nat. Commun.">
        <title>Genetic determinants of endophytism in the Arabidopsis root mycobiome.</title>
        <authorList>
            <person name="Mesny F."/>
            <person name="Miyauchi S."/>
            <person name="Thiergart T."/>
            <person name="Pickel B."/>
            <person name="Atanasova L."/>
            <person name="Karlsson M."/>
            <person name="Huettel B."/>
            <person name="Barry K.W."/>
            <person name="Haridas S."/>
            <person name="Chen C."/>
            <person name="Bauer D."/>
            <person name="Andreopoulos W."/>
            <person name="Pangilinan J."/>
            <person name="LaButti K."/>
            <person name="Riley R."/>
            <person name="Lipzen A."/>
            <person name="Clum A."/>
            <person name="Drula E."/>
            <person name="Henrissat B."/>
            <person name="Kohler A."/>
            <person name="Grigoriev I.V."/>
            <person name="Martin F.M."/>
            <person name="Hacquard S."/>
        </authorList>
    </citation>
    <scope>NUCLEOTIDE SEQUENCE</scope>
    <source>
        <strain evidence="2">MPI-CAGE-CH-0235</strain>
    </source>
</reference>
<sequence length="511" mass="58460">MTYESDSSDPSYWASDASKSYDFDTTGDTLVNTSDLFEEPEPEEPEAEEIVSASRRWLPPQWFWLLLLACLLFDMLRDGLSGTNAVVLQKLDVLDEFVQLMQEPAELGLSVVTYYGTLADSMHTLGVVLEDYDGLLFDFCIPTSEAYARRNQYHLTYKYHYNHPPPSCETCPFGDGKGIFEPIKAAREALVQLESTVRALASDFHGTQSHLVTKLTADALLLREHVYRSQQYLEKDEADTIAKSTGIPILAILSTRLEALLGELRPACQHLGAFLDRVWQEVRVYETFVAHCERCIIPAAQHLQYHMELGESSSSKWWRPAKAANWINRPQQPYDEARDFLDFGLLPPIVKFERAVSDLEKSYKQCVGGDDSLIHRYEQMLHKSKQFLPQPPRPRSRLAVLLEGLIPALKYRLFLPAEQPDQTWLDRKLGVQWCVPAADEVLEALLALQKWASISQEQSEREVSHMLGRAQDWARDSLKRAHLAWWWQKQTIKKIAEKSWESPSLDEVGPF</sequence>
<keyword evidence="3" id="KW-1185">Reference proteome</keyword>
<feature type="compositionally biased region" description="Polar residues" evidence="1">
    <location>
        <begin position="26"/>
        <end position="35"/>
    </location>
</feature>